<evidence type="ECO:0000313" key="2">
    <source>
        <dbReference type="Proteomes" id="UP001157353"/>
    </source>
</evidence>
<keyword evidence="2" id="KW-1185">Reference proteome</keyword>
<organism evidence="1 2">
    <name type="scientific">Psychromonas marina</name>
    <dbReference type="NCBI Taxonomy" id="88364"/>
    <lineage>
        <taxon>Bacteria</taxon>
        <taxon>Pseudomonadati</taxon>
        <taxon>Pseudomonadota</taxon>
        <taxon>Gammaproteobacteria</taxon>
        <taxon>Alteromonadales</taxon>
        <taxon>Psychromonadaceae</taxon>
        <taxon>Psychromonas</taxon>
    </lineage>
</organism>
<evidence type="ECO:0000313" key="1">
    <source>
        <dbReference type="EMBL" id="GLS88940.1"/>
    </source>
</evidence>
<comment type="caution">
    <text evidence="1">The sequence shown here is derived from an EMBL/GenBank/DDBJ whole genome shotgun (WGS) entry which is preliminary data.</text>
</comment>
<sequence>MLSVQDHPIVQAIDSEIALRKQGLLELQCRRLTLIKSLLKCKCEYAIILCRNLNIQLKGNSVAILCGYELLTNQQMVEQWLLERLVSINQCQFTCSLSDLQNKLLMRLNSHQQDFSFY</sequence>
<evidence type="ECO:0008006" key="3">
    <source>
        <dbReference type="Google" id="ProtNLM"/>
    </source>
</evidence>
<protein>
    <recommendedName>
        <fullName evidence="3">Type III secretion system apparatus protein</fullName>
    </recommendedName>
</protein>
<name>A0ABQ6DVD8_9GAMM</name>
<dbReference type="Proteomes" id="UP001157353">
    <property type="component" value="Unassembled WGS sequence"/>
</dbReference>
<dbReference type="EMBL" id="BSPQ01000001">
    <property type="protein sequence ID" value="GLS88940.1"/>
    <property type="molecule type" value="Genomic_DNA"/>
</dbReference>
<gene>
    <name evidence="1" type="ORF">GCM10007916_00070</name>
</gene>
<proteinExistence type="predicted"/>
<reference evidence="2" key="1">
    <citation type="journal article" date="2019" name="Int. J. Syst. Evol. Microbiol.">
        <title>The Global Catalogue of Microorganisms (GCM) 10K type strain sequencing project: providing services to taxonomists for standard genome sequencing and annotation.</title>
        <authorList>
            <consortium name="The Broad Institute Genomics Platform"/>
            <consortium name="The Broad Institute Genome Sequencing Center for Infectious Disease"/>
            <person name="Wu L."/>
            <person name="Ma J."/>
        </authorList>
    </citation>
    <scope>NUCLEOTIDE SEQUENCE [LARGE SCALE GENOMIC DNA]</scope>
    <source>
        <strain evidence="2">NBRC 103166</strain>
    </source>
</reference>
<accession>A0ABQ6DVD8</accession>